<dbReference type="EMBL" id="BGZK01000426">
    <property type="protein sequence ID" value="GBP42934.1"/>
    <property type="molecule type" value="Genomic_DNA"/>
</dbReference>
<dbReference type="Proteomes" id="UP000299102">
    <property type="component" value="Unassembled WGS sequence"/>
</dbReference>
<accession>A0A4C1VYD2</accession>
<gene>
    <name evidence="1" type="ORF">EVAR_87314_1</name>
</gene>
<comment type="caution">
    <text evidence="1">The sequence shown here is derived from an EMBL/GenBank/DDBJ whole genome shotgun (WGS) entry which is preliminary data.</text>
</comment>
<organism evidence="1 2">
    <name type="scientific">Eumeta variegata</name>
    <name type="common">Bagworm moth</name>
    <name type="synonym">Eumeta japonica</name>
    <dbReference type="NCBI Taxonomy" id="151549"/>
    <lineage>
        <taxon>Eukaryota</taxon>
        <taxon>Metazoa</taxon>
        <taxon>Ecdysozoa</taxon>
        <taxon>Arthropoda</taxon>
        <taxon>Hexapoda</taxon>
        <taxon>Insecta</taxon>
        <taxon>Pterygota</taxon>
        <taxon>Neoptera</taxon>
        <taxon>Endopterygota</taxon>
        <taxon>Lepidoptera</taxon>
        <taxon>Glossata</taxon>
        <taxon>Ditrysia</taxon>
        <taxon>Tineoidea</taxon>
        <taxon>Psychidae</taxon>
        <taxon>Oiketicinae</taxon>
        <taxon>Eumeta</taxon>
    </lineage>
</organism>
<dbReference type="AlphaFoldDB" id="A0A4C1VYD2"/>
<proteinExistence type="predicted"/>
<dbReference type="OrthoDB" id="6624721at2759"/>
<protein>
    <submittedName>
        <fullName evidence="1">Uncharacterized protein</fullName>
    </submittedName>
</protein>
<reference evidence="1 2" key="1">
    <citation type="journal article" date="2019" name="Commun. Biol.">
        <title>The bagworm genome reveals a unique fibroin gene that provides high tensile strength.</title>
        <authorList>
            <person name="Kono N."/>
            <person name="Nakamura H."/>
            <person name="Ohtoshi R."/>
            <person name="Tomita M."/>
            <person name="Numata K."/>
            <person name="Arakawa K."/>
        </authorList>
    </citation>
    <scope>NUCLEOTIDE SEQUENCE [LARGE SCALE GENOMIC DNA]</scope>
</reference>
<evidence type="ECO:0000313" key="1">
    <source>
        <dbReference type="EMBL" id="GBP42934.1"/>
    </source>
</evidence>
<sequence>MAASERLSTASSAMIHRSARHAQENQMARIFRVPHFKMQRDELETILNQRIQPETLVEAILSTKAAWNAGSTFSTEVLTDLRSIETRRARDSN</sequence>
<keyword evidence="2" id="KW-1185">Reference proteome</keyword>
<name>A0A4C1VYD2_EUMVA</name>
<evidence type="ECO:0000313" key="2">
    <source>
        <dbReference type="Proteomes" id="UP000299102"/>
    </source>
</evidence>